<organism evidence="2 3">
    <name type="scientific">Dinghuibacter silviterrae</name>
    <dbReference type="NCBI Taxonomy" id="1539049"/>
    <lineage>
        <taxon>Bacteria</taxon>
        <taxon>Pseudomonadati</taxon>
        <taxon>Bacteroidota</taxon>
        <taxon>Chitinophagia</taxon>
        <taxon>Chitinophagales</taxon>
        <taxon>Chitinophagaceae</taxon>
        <taxon>Dinghuibacter</taxon>
    </lineage>
</organism>
<sequence length="456" mass="50079">MTSKRTFTTFPVEDILTCKQQLLSWVNRFSSCCFLDNHGYAMPGGRLECLAGAGEMASISVGAGGAFSALEVFHRYHKDWVFGHLGYDLKNETEQRTSGLPDSLGFPDLRFFVPRYVFLLSAEGLQIGVLPGESPEAIWAAICAEPVAPPQAAASPRAVPAGTRPLPLAAAAAPPLQARFTHDDYLDTVHHLQRHIARGDCYEVTFCQEFFMEGVDIEPLQTFQALDALSPQPHAAYYKLGDRFLLCASPERYLQNEKGHLLSQPIKGTAARAPEDPEKDQALRDALLASPKEKSENVMIVDLVRNDLSRVCAEGSVRVNELWGIYAFPQVFQMISSIEGDLAKDRIWVDALKATFPMGSMTGAPKRRVLELIEQYERTKRGLYSGAIGYIDPEGNFDFAVVIRSLLYNRAGKYLSFSVGSAITAAADPEAEYQECLLKAGAIKKTLESVLSSASA</sequence>
<dbReference type="SUPFAM" id="SSF56322">
    <property type="entry name" value="ADC synthase"/>
    <property type="match status" value="1"/>
</dbReference>
<proteinExistence type="predicted"/>
<dbReference type="Proteomes" id="UP000294498">
    <property type="component" value="Unassembled WGS sequence"/>
</dbReference>
<dbReference type="Gene3D" id="3.60.120.10">
    <property type="entry name" value="Anthranilate synthase"/>
    <property type="match status" value="1"/>
</dbReference>
<keyword evidence="3" id="KW-1185">Reference proteome</keyword>
<dbReference type="GO" id="GO:0000162">
    <property type="term" value="P:L-tryptophan biosynthetic process"/>
    <property type="evidence" value="ECO:0007669"/>
    <property type="project" value="TreeGrafter"/>
</dbReference>
<dbReference type="InterPro" id="IPR019999">
    <property type="entry name" value="Anth_synth_I-like"/>
</dbReference>
<dbReference type="EMBL" id="SODV01000001">
    <property type="protein sequence ID" value="TDX00209.1"/>
    <property type="molecule type" value="Genomic_DNA"/>
</dbReference>
<gene>
    <name evidence="2" type="ORF">EDB95_1228</name>
</gene>
<evidence type="ECO:0000313" key="2">
    <source>
        <dbReference type="EMBL" id="TDX00209.1"/>
    </source>
</evidence>
<evidence type="ECO:0000259" key="1">
    <source>
        <dbReference type="Pfam" id="PF00425"/>
    </source>
</evidence>
<evidence type="ECO:0000313" key="3">
    <source>
        <dbReference type="Proteomes" id="UP000294498"/>
    </source>
</evidence>
<feature type="domain" description="Chorismate-utilising enzyme C-terminal" evidence="1">
    <location>
        <begin position="182"/>
        <end position="439"/>
    </location>
</feature>
<reference evidence="2 3" key="1">
    <citation type="submission" date="2019-03" db="EMBL/GenBank/DDBJ databases">
        <title>Genomic Encyclopedia of Type Strains, Phase IV (KMG-IV): sequencing the most valuable type-strain genomes for metagenomic binning, comparative biology and taxonomic classification.</title>
        <authorList>
            <person name="Goeker M."/>
        </authorList>
    </citation>
    <scope>NUCLEOTIDE SEQUENCE [LARGE SCALE GENOMIC DNA]</scope>
    <source>
        <strain evidence="2 3">DSM 100059</strain>
    </source>
</reference>
<dbReference type="InterPro" id="IPR005801">
    <property type="entry name" value="ADC_synthase"/>
</dbReference>
<dbReference type="OrthoDB" id="9803598at2"/>
<dbReference type="PRINTS" id="PR00095">
    <property type="entry name" value="ANTSNTHASEI"/>
</dbReference>
<comment type="caution">
    <text evidence="2">The sequence shown here is derived from an EMBL/GenBank/DDBJ whole genome shotgun (WGS) entry which is preliminary data.</text>
</comment>
<dbReference type="RefSeq" id="WP_133991573.1">
    <property type="nucleotide sequence ID" value="NZ_SODV01000001.1"/>
</dbReference>
<dbReference type="GO" id="GO:0046820">
    <property type="term" value="F:4-amino-4-deoxychorismate synthase activity"/>
    <property type="evidence" value="ECO:0007669"/>
    <property type="project" value="TreeGrafter"/>
</dbReference>
<dbReference type="Pfam" id="PF00425">
    <property type="entry name" value="Chorismate_bind"/>
    <property type="match status" value="1"/>
</dbReference>
<dbReference type="AlphaFoldDB" id="A0A4R8DQJ6"/>
<name>A0A4R8DQJ6_9BACT</name>
<dbReference type="PANTHER" id="PTHR11236">
    <property type="entry name" value="AMINOBENZOATE/ANTHRANILATE SYNTHASE"/>
    <property type="match status" value="1"/>
</dbReference>
<dbReference type="PANTHER" id="PTHR11236:SF50">
    <property type="entry name" value="AMINODEOXYCHORISMATE SYNTHASE COMPONENT 1"/>
    <property type="match status" value="1"/>
</dbReference>
<dbReference type="InterPro" id="IPR015890">
    <property type="entry name" value="Chorismate_C"/>
</dbReference>
<accession>A0A4R8DQJ6</accession>
<protein>
    <submittedName>
        <fullName evidence="2">Para-aminobenzoate synthetase component 1</fullName>
    </submittedName>
</protein>